<dbReference type="EMBL" id="NOZQ01000215">
    <property type="protein sequence ID" value="OYD13768.1"/>
    <property type="molecule type" value="Genomic_DNA"/>
</dbReference>
<sequence length="61" mass="6910">MLTNFTRVSKGSKIDNLSFSHEGHKEHRNHLEAEKYRWSVTLPYPAMGGEGPVPDLQSKIS</sequence>
<evidence type="ECO:0000313" key="2">
    <source>
        <dbReference type="EMBL" id="OYD13768.1"/>
    </source>
</evidence>
<organism evidence="2 3">
    <name type="scientific">candidate division WOR-3 bacterium JGI_Cruoil_03_44_89</name>
    <dbReference type="NCBI Taxonomy" id="1973748"/>
    <lineage>
        <taxon>Bacteria</taxon>
        <taxon>Bacteria division WOR-3</taxon>
    </lineage>
</organism>
<evidence type="ECO:0000256" key="1">
    <source>
        <dbReference type="SAM" id="MobiDB-lite"/>
    </source>
</evidence>
<evidence type="ECO:0000313" key="3">
    <source>
        <dbReference type="Proteomes" id="UP000215215"/>
    </source>
</evidence>
<feature type="compositionally biased region" description="Basic and acidic residues" evidence="1">
    <location>
        <begin position="21"/>
        <end position="32"/>
    </location>
</feature>
<accession>A0A235BN57</accession>
<name>A0A235BN57_UNCW3</name>
<comment type="caution">
    <text evidence="2">The sequence shown here is derived from an EMBL/GenBank/DDBJ whole genome shotgun (WGS) entry which is preliminary data.</text>
</comment>
<proteinExistence type="predicted"/>
<reference evidence="2 3" key="1">
    <citation type="submission" date="2017-07" db="EMBL/GenBank/DDBJ databases">
        <title>Recovery of genomes from metagenomes via a dereplication, aggregation, and scoring strategy.</title>
        <authorList>
            <person name="Sieber C.M."/>
            <person name="Probst A.J."/>
            <person name="Sharrar A."/>
            <person name="Thomas B.C."/>
            <person name="Hess M."/>
            <person name="Tringe S.G."/>
            <person name="Banfield J.F."/>
        </authorList>
    </citation>
    <scope>NUCLEOTIDE SEQUENCE [LARGE SCALE GENOMIC DNA]</scope>
    <source>
        <strain evidence="2">JGI_Cruoil_03_44_89</strain>
    </source>
</reference>
<protein>
    <submittedName>
        <fullName evidence="2">Uncharacterized protein</fullName>
    </submittedName>
</protein>
<dbReference type="AlphaFoldDB" id="A0A235BN57"/>
<gene>
    <name evidence="2" type="ORF">CH333_09915</name>
</gene>
<feature type="region of interest" description="Disordered" evidence="1">
    <location>
        <begin position="13"/>
        <end position="32"/>
    </location>
</feature>
<dbReference type="Proteomes" id="UP000215215">
    <property type="component" value="Unassembled WGS sequence"/>
</dbReference>